<gene>
    <name evidence="1" type="ORF">rpr22_CDSx132</name>
</gene>
<sequence>MSLTTIHRKYNFLAAAVNPDYEKKKYIIIYVDVFIKILSKNSFYYRGNFGNFKI</sequence>
<dbReference type="Proteomes" id="UP000006931">
    <property type="component" value="Chromosome"/>
</dbReference>
<evidence type="ECO:0000313" key="2">
    <source>
        <dbReference type="Proteomes" id="UP000006931"/>
    </source>
</evidence>
<dbReference type="KEGG" id="rpq:rpr22_CDSx132"/>
<protein>
    <submittedName>
        <fullName evidence="1">Uncharacterized protein</fullName>
    </submittedName>
</protein>
<accession>D5AW49</accession>
<dbReference type="AlphaFoldDB" id="D5AW49"/>
<name>D5AW49_RICPP</name>
<dbReference type="HOGENOM" id="CLU_3047526_0_0_5"/>
<dbReference type="EMBL" id="CP001584">
    <property type="protein sequence ID" value="ADE29638.1"/>
    <property type="molecule type" value="Genomic_DNA"/>
</dbReference>
<proteinExistence type="predicted"/>
<evidence type="ECO:0000313" key="1">
    <source>
        <dbReference type="EMBL" id="ADE29638.1"/>
    </source>
</evidence>
<organism evidence="1 2">
    <name type="scientific">Rickettsia prowazekii (strain Rp22)</name>
    <dbReference type="NCBI Taxonomy" id="449216"/>
    <lineage>
        <taxon>Bacteria</taxon>
        <taxon>Pseudomonadati</taxon>
        <taxon>Pseudomonadota</taxon>
        <taxon>Alphaproteobacteria</taxon>
        <taxon>Rickettsiales</taxon>
        <taxon>Rickettsiaceae</taxon>
        <taxon>Rickettsieae</taxon>
        <taxon>Rickettsia</taxon>
        <taxon>typhus group</taxon>
    </lineage>
</organism>
<reference evidence="1 2" key="1">
    <citation type="journal article" date="2010" name="Genome Res.">
        <title>Genomic, proteomic, and transcriptomic analysis of virulent and avirulent Rickettsia prowazekii reveals its adaptive mutation capabilities.</title>
        <authorList>
            <person name="Bechah Y."/>
            <person name="El Karkouri K."/>
            <person name="Mediannikov O."/>
            <person name="Leroy Q."/>
            <person name="Pelletier N."/>
            <person name="Robert C."/>
            <person name="Medigue C."/>
            <person name="Mege J.L."/>
            <person name="Raoult D."/>
        </authorList>
    </citation>
    <scope>NUCLEOTIDE SEQUENCE [LARGE SCALE GENOMIC DNA]</scope>
    <source>
        <strain evidence="1 2">Rp22</strain>
    </source>
</reference>